<evidence type="ECO:0000313" key="4">
    <source>
        <dbReference type="Proteomes" id="UP000239757"/>
    </source>
</evidence>
<gene>
    <name evidence="3" type="ORF">GOBAR_AA28631</name>
</gene>
<evidence type="ECO:0000313" key="3">
    <source>
        <dbReference type="EMBL" id="PPR92055.1"/>
    </source>
</evidence>
<feature type="transmembrane region" description="Helical" evidence="2">
    <location>
        <begin position="27"/>
        <end position="48"/>
    </location>
</feature>
<keyword evidence="2" id="KW-0812">Transmembrane</keyword>
<feature type="region of interest" description="Disordered" evidence="1">
    <location>
        <begin position="54"/>
        <end position="73"/>
    </location>
</feature>
<dbReference type="Proteomes" id="UP000239757">
    <property type="component" value="Unassembled WGS sequence"/>
</dbReference>
<evidence type="ECO:0000256" key="2">
    <source>
        <dbReference type="SAM" id="Phobius"/>
    </source>
</evidence>
<reference evidence="3 4" key="1">
    <citation type="submission" date="2015-01" db="EMBL/GenBank/DDBJ databases">
        <title>Genome of allotetraploid Gossypium barbadense reveals genomic plasticity and fiber elongation in cotton evolution.</title>
        <authorList>
            <person name="Chen X."/>
            <person name="Liu X."/>
            <person name="Zhao B."/>
            <person name="Zheng H."/>
            <person name="Hu Y."/>
            <person name="Lu G."/>
            <person name="Yang C."/>
            <person name="Chen J."/>
            <person name="Shan C."/>
            <person name="Zhang L."/>
            <person name="Zhou Y."/>
            <person name="Wang L."/>
            <person name="Guo W."/>
            <person name="Bai Y."/>
            <person name="Ruan J."/>
            <person name="Shangguan X."/>
            <person name="Mao Y."/>
            <person name="Jiang J."/>
            <person name="Zhu Y."/>
            <person name="Lei J."/>
            <person name="Kang H."/>
            <person name="Chen S."/>
            <person name="He X."/>
            <person name="Wang R."/>
            <person name="Wang Y."/>
            <person name="Chen J."/>
            <person name="Wang L."/>
            <person name="Yu S."/>
            <person name="Wang B."/>
            <person name="Wei J."/>
            <person name="Song S."/>
            <person name="Lu X."/>
            <person name="Gao Z."/>
            <person name="Gu W."/>
            <person name="Deng X."/>
            <person name="Ma D."/>
            <person name="Wang S."/>
            <person name="Liang W."/>
            <person name="Fang L."/>
            <person name="Cai C."/>
            <person name="Zhu X."/>
            <person name="Zhou B."/>
            <person name="Zhang Y."/>
            <person name="Chen Z."/>
            <person name="Xu S."/>
            <person name="Zhu R."/>
            <person name="Wang S."/>
            <person name="Zhang T."/>
            <person name="Zhao G."/>
        </authorList>
    </citation>
    <scope>NUCLEOTIDE SEQUENCE [LARGE SCALE GENOMIC DNA]</scope>
    <source>
        <strain evidence="4">cv. Xinhai21</strain>
        <tissue evidence="3">Leaf</tissue>
    </source>
</reference>
<keyword evidence="2" id="KW-0472">Membrane</keyword>
<proteinExistence type="predicted"/>
<accession>A0A2P5WLV8</accession>
<name>A0A2P5WLV8_GOSBA</name>
<dbReference type="AlphaFoldDB" id="A0A2P5WLV8"/>
<sequence>MVDHGGGTMVGISISEVVFRKMLDITLFWYGRPASVASILLFVLMLGINKGVTHREGCGDSDGLSKETEEVSE</sequence>
<organism evidence="3 4">
    <name type="scientific">Gossypium barbadense</name>
    <name type="common">Sea Island cotton</name>
    <name type="synonym">Hibiscus barbadensis</name>
    <dbReference type="NCBI Taxonomy" id="3634"/>
    <lineage>
        <taxon>Eukaryota</taxon>
        <taxon>Viridiplantae</taxon>
        <taxon>Streptophyta</taxon>
        <taxon>Embryophyta</taxon>
        <taxon>Tracheophyta</taxon>
        <taxon>Spermatophyta</taxon>
        <taxon>Magnoliopsida</taxon>
        <taxon>eudicotyledons</taxon>
        <taxon>Gunneridae</taxon>
        <taxon>Pentapetalae</taxon>
        <taxon>rosids</taxon>
        <taxon>malvids</taxon>
        <taxon>Malvales</taxon>
        <taxon>Malvaceae</taxon>
        <taxon>Malvoideae</taxon>
        <taxon>Gossypium</taxon>
    </lineage>
</organism>
<evidence type="ECO:0000256" key="1">
    <source>
        <dbReference type="SAM" id="MobiDB-lite"/>
    </source>
</evidence>
<keyword evidence="2" id="KW-1133">Transmembrane helix</keyword>
<protein>
    <submittedName>
        <fullName evidence="3">Uncharacterized protein</fullName>
    </submittedName>
</protein>
<dbReference type="EMBL" id="KZ667156">
    <property type="protein sequence ID" value="PPR92055.1"/>
    <property type="molecule type" value="Genomic_DNA"/>
</dbReference>